<dbReference type="EMBL" id="JBHMAF010000100">
    <property type="protein sequence ID" value="MFB9759851.1"/>
    <property type="molecule type" value="Genomic_DNA"/>
</dbReference>
<keyword evidence="7" id="KW-1185">Reference proteome</keyword>
<feature type="domain" description="HTH cro/C1-type" evidence="5">
    <location>
        <begin position="4"/>
        <end position="51"/>
    </location>
</feature>
<reference evidence="6 7" key="1">
    <citation type="submission" date="2024-09" db="EMBL/GenBank/DDBJ databases">
        <authorList>
            <person name="Sun Q."/>
            <person name="Mori K."/>
        </authorList>
    </citation>
    <scope>NUCLEOTIDE SEQUENCE [LARGE SCALE GENOMIC DNA]</scope>
    <source>
        <strain evidence="6 7">JCM 11201</strain>
    </source>
</reference>
<evidence type="ECO:0000256" key="3">
    <source>
        <dbReference type="ARBA" id="ARBA00023163"/>
    </source>
</evidence>
<dbReference type="InterPro" id="IPR028082">
    <property type="entry name" value="Peripla_BP_I"/>
</dbReference>
<comment type="caution">
    <text evidence="6">The sequence shown here is derived from an EMBL/GenBank/DDBJ whole genome shotgun (WGS) entry which is preliminary data.</text>
</comment>
<dbReference type="PROSITE" id="PS00356">
    <property type="entry name" value="HTH_LACI_1"/>
    <property type="match status" value="1"/>
</dbReference>
<dbReference type="SMART" id="SM00354">
    <property type="entry name" value="HTH_LACI"/>
    <property type="match status" value="1"/>
</dbReference>
<sequence length="341" mass="37554">MKPTIYDIAREAGVSATTVSKVINNKGRISEKTRKKIMEIIDKLHYQPNVLASAMKGKSTYTIALLIPDAANPIYAQYLKYIEEYGQEFGFSVVMCSTGSDPEKEAKHITLLKQKRVDGFIIASVFKNEPVLRQLIEEEIPLVLISLHRSELPVGSVAGDDYLGGYIATEHLLSLGHCRIGIIAQEETVSGTERVRGYEKALINAGIELDKNLIRTTTDLTIEGAQLCARELLASGQRPTAIFGCNDTLAIGAMLAAKELGIKLPDELSVIGFDNTVMCKIVEPQLSSIAIPIHEMGRQAMGLLIQQIEQKDNMKQRIALLPELVVRQSTARLNDSIKYST</sequence>
<dbReference type="PROSITE" id="PS50932">
    <property type="entry name" value="HTH_LACI_2"/>
    <property type="match status" value="1"/>
</dbReference>
<dbReference type="Gene3D" id="1.10.260.40">
    <property type="entry name" value="lambda repressor-like DNA-binding domains"/>
    <property type="match status" value="1"/>
</dbReference>
<dbReference type="CDD" id="cd06267">
    <property type="entry name" value="PBP1_LacI_sugar_binding-like"/>
    <property type="match status" value="1"/>
</dbReference>
<dbReference type="InterPro" id="IPR046335">
    <property type="entry name" value="LacI/GalR-like_sensor"/>
</dbReference>
<dbReference type="PANTHER" id="PTHR30146">
    <property type="entry name" value="LACI-RELATED TRANSCRIPTIONAL REPRESSOR"/>
    <property type="match status" value="1"/>
</dbReference>
<dbReference type="PRINTS" id="PR00036">
    <property type="entry name" value="HTHLACI"/>
</dbReference>
<keyword evidence="3" id="KW-0804">Transcription</keyword>
<evidence type="ECO:0000313" key="6">
    <source>
        <dbReference type="EMBL" id="MFB9759851.1"/>
    </source>
</evidence>
<name>A0ABV5WHL2_9BACI</name>
<dbReference type="SUPFAM" id="SSF47413">
    <property type="entry name" value="lambda repressor-like DNA-binding domains"/>
    <property type="match status" value="1"/>
</dbReference>
<keyword evidence="2 6" id="KW-0238">DNA-binding</keyword>
<dbReference type="Pfam" id="PF00356">
    <property type="entry name" value="LacI"/>
    <property type="match status" value="1"/>
</dbReference>
<dbReference type="InterPro" id="IPR010982">
    <property type="entry name" value="Lambda_DNA-bd_dom_sf"/>
</dbReference>
<dbReference type="PANTHER" id="PTHR30146:SF147">
    <property type="entry name" value="HTH-TYPE TRANSCRIPTIONAL REGULATOR DEGA"/>
    <property type="match status" value="1"/>
</dbReference>
<accession>A0ABV5WHL2</accession>
<protein>
    <submittedName>
        <fullName evidence="6">LacI family DNA-binding transcriptional regulator</fullName>
    </submittedName>
</protein>
<dbReference type="PROSITE" id="PS50943">
    <property type="entry name" value="HTH_CROC1"/>
    <property type="match status" value="1"/>
</dbReference>
<gene>
    <name evidence="6" type="ORF">ACFFMS_15765</name>
</gene>
<proteinExistence type="predicted"/>
<evidence type="ECO:0000256" key="1">
    <source>
        <dbReference type="ARBA" id="ARBA00023015"/>
    </source>
</evidence>
<dbReference type="GO" id="GO:0003677">
    <property type="term" value="F:DNA binding"/>
    <property type="evidence" value="ECO:0007669"/>
    <property type="project" value="UniProtKB-KW"/>
</dbReference>
<evidence type="ECO:0000256" key="2">
    <source>
        <dbReference type="ARBA" id="ARBA00023125"/>
    </source>
</evidence>
<evidence type="ECO:0000313" key="7">
    <source>
        <dbReference type="Proteomes" id="UP001589609"/>
    </source>
</evidence>
<dbReference type="RefSeq" id="WP_379950184.1">
    <property type="nucleotide sequence ID" value="NZ_JBHMAF010000100.1"/>
</dbReference>
<dbReference type="Pfam" id="PF13377">
    <property type="entry name" value="Peripla_BP_3"/>
    <property type="match status" value="1"/>
</dbReference>
<dbReference type="InterPro" id="IPR000843">
    <property type="entry name" value="HTH_LacI"/>
</dbReference>
<organism evidence="6 7">
    <name type="scientific">Ectobacillus funiculus</name>
    <dbReference type="NCBI Taxonomy" id="137993"/>
    <lineage>
        <taxon>Bacteria</taxon>
        <taxon>Bacillati</taxon>
        <taxon>Bacillota</taxon>
        <taxon>Bacilli</taxon>
        <taxon>Bacillales</taxon>
        <taxon>Bacillaceae</taxon>
        <taxon>Ectobacillus</taxon>
    </lineage>
</organism>
<keyword evidence="1" id="KW-0805">Transcription regulation</keyword>
<dbReference type="SUPFAM" id="SSF53822">
    <property type="entry name" value="Periplasmic binding protein-like I"/>
    <property type="match status" value="1"/>
</dbReference>
<dbReference type="Gene3D" id="3.40.50.2300">
    <property type="match status" value="2"/>
</dbReference>
<dbReference type="CDD" id="cd01392">
    <property type="entry name" value="HTH_LacI"/>
    <property type="match status" value="1"/>
</dbReference>
<evidence type="ECO:0000259" key="5">
    <source>
        <dbReference type="PROSITE" id="PS50943"/>
    </source>
</evidence>
<evidence type="ECO:0000259" key="4">
    <source>
        <dbReference type="PROSITE" id="PS50932"/>
    </source>
</evidence>
<dbReference type="InterPro" id="IPR001387">
    <property type="entry name" value="Cro/C1-type_HTH"/>
</dbReference>
<dbReference type="Proteomes" id="UP001589609">
    <property type="component" value="Unassembled WGS sequence"/>
</dbReference>
<feature type="domain" description="HTH lacI-type" evidence="4">
    <location>
        <begin position="3"/>
        <end position="57"/>
    </location>
</feature>